<dbReference type="CDD" id="cd00761">
    <property type="entry name" value="Glyco_tranf_GTA_type"/>
    <property type="match status" value="1"/>
</dbReference>
<evidence type="ECO:0000313" key="3">
    <source>
        <dbReference type="Proteomes" id="UP001595824"/>
    </source>
</evidence>
<sequence>MRATAQGDPAVTVILPHYDCAAYLGAAVASVLGQDRPDLRLVVVDDCTPGESWAEALRPYTGDPRLRVLRASRNVGHLRLKNEVLRRVDTPYVAFQDADDISMPDRLRHQLALLERDRADLVGCAYEYIDAEGHGSGRRRMPRNGNLWLRLGRSTVLLHPSSVVRREVLERLGGFDGTVRLGADTDFHLRAARLFRLRSVRRVLYRYRIWPDSLTQAPDTGFGSARRRAYTEAMNAQEARRRAARTREELLPLLVAPPNDVEFTLHPVAPAG</sequence>
<dbReference type="EMBL" id="JBHSDP010000029">
    <property type="protein sequence ID" value="MFC4332986.1"/>
    <property type="molecule type" value="Genomic_DNA"/>
</dbReference>
<name>A0ABV8TQK3_9ACTN</name>
<gene>
    <name evidence="2" type="ORF">ACFPC0_35540</name>
</gene>
<proteinExistence type="predicted"/>
<dbReference type="RefSeq" id="WP_381744356.1">
    <property type="nucleotide sequence ID" value="NZ_JBHSDP010000029.1"/>
</dbReference>
<feature type="domain" description="Glycosyltransferase 2-like" evidence="1">
    <location>
        <begin position="12"/>
        <end position="172"/>
    </location>
</feature>
<protein>
    <submittedName>
        <fullName evidence="2">Glycosyltransferase family 2 protein</fullName>
    </submittedName>
</protein>
<evidence type="ECO:0000259" key="1">
    <source>
        <dbReference type="Pfam" id="PF00535"/>
    </source>
</evidence>
<dbReference type="InterPro" id="IPR050834">
    <property type="entry name" value="Glycosyltransf_2"/>
</dbReference>
<dbReference type="Proteomes" id="UP001595824">
    <property type="component" value="Unassembled WGS sequence"/>
</dbReference>
<dbReference type="SUPFAM" id="SSF53448">
    <property type="entry name" value="Nucleotide-diphospho-sugar transferases"/>
    <property type="match status" value="1"/>
</dbReference>
<evidence type="ECO:0000313" key="2">
    <source>
        <dbReference type="EMBL" id="MFC4332986.1"/>
    </source>
</evidence>
<reference evidence="3" key="1">
    <citation type="journal article" date="2019" name="Int. J. Syst. Evol. Microbiol.">
        <title>The Global Catalogue of Microorganisms (GCM) 10K type strain sequencing project: providing services to taxonomists for standard genome sequencing and annotation.</title>
        <authorList>
            <consortium name="The Broad Institute Genomics Platform"/>
            <consortium name="The Broad Institute Genome Sequencing Center for Infectious Disease"/>
            <person name="Wu L."/>
            <person name="Ma J."/>
        </authorList>
    </citation>
    <scope>NUCLEOTIDE SEQUENCE [LARGE SCALE GENOMIC DNA]</scope>
    <source>
        <strain evidence="3">PCU 347</strain>
    </source>
</reference>
<dbReference type="PANTHER" id="PTHR43685:SF2">
    <property type="entry name" value="GLYCOSYLTRANSFERASE 2-LIKE DOMAIN-CONTAINING PROTEIN"/>
    <property type="match status" value="1"/>
</dbReference>
<keyword evidence="3" id="KW-1185">Reference proteome</keyword>
<dbReference type="Gene3D" id="3.90.550.10">
    <property type="entry name" value="Spore Coat Polysaccharide Biosynthesis Protein SpsA, Chain A"/>
    <property type="match status" value="1"/>
</dbReference>
<dbReference type="InterPro" id="IPR029044">
    <property type="entry name" value="Nucleotide-diphossugar_trans"/>
</dbReference>
<organism evidence="2 3">
    <name type="scientific">Streptomyces andamanensis</name>
    <dbReference type="NCBI Taxonomy" id="1565035"/>
    <lineage>
        <taxon>Bacteria</taxon>
        <taxon>Bacillati</taxon>
        <taxon>Actinomycetota</taxon>
        <taxon>Actinomycetes</taxon>
        <taxon>Kitasatosporales</taxon>
        <taxon>Streptomycetaceae</taxon>
        <taxon>Streptomyces</taxon>
    </lineage>
</organism>
<dbReference type="InterPro" id="IPR001173">
    <property type="entry name" value="Glyco_trans_2-like"/>
</dbReference>
<comment type="caution">
    <text evidence="2">The sequence shown here is derived from an EMBL/GenBank/DDBJ whole genome shotgun (WGS) entry which is preliminary data.</text>
</comment>
<dbReference type="PANTHER" id="PTHR43685">
    <property type="entry name" value="GLYCOSYLTRANSFERASE"/>
    <property type="match status" value="1"/>
</dbReference>
<accession>A0ABV8TQK3</accession>
<dbReference type="Pfam" id="PF00535">
    <property type="entry name" value="Glycos_transf_2"/>
    <property type="match status" value="1"/>
</dbReference>